<protein>
    <submittedName>
        <fullName evidence="12">Delta-9 acyl-phospholipid desaturase</fullName>
        <ecNumber evidence="12">1.14.19.-</ecNumber>
    </submittedName>
</protein>
<organism evidence="12">
    <name type="scientific">Ralstonia solanacearum</name>
    <name type="common">Pseudomonas solanacearum</name>
    <dbReference type="NCBI Taxonomy" id="305"/>
    <lineage>
        <taxon>Bacteria</taxon>
        <taxon>Pseudomonadati</taxon>
        <taxon>Pseudomonadota</taxon>
        <taxon>Betaproteobacteria</taxon>
        <taxon>Burkholderiales</taxon>
        <taxon>Burkholderiaceae</taxon>
        <taxon>Ralstonia</taxon>
        <taxon>Ralstonia solanacearum species complex</taxon>
    </lineage>
</organism>
<proteinExistence type="inferred from homology"/>
<dbReference type="InterPro" id="IPR005804">
    <property type="entry name" value="FA_desaturase_dom"/>
</dbReference>
<keyword evidence="7" id="KW-0408">Iron</keyword>
<dbReference type="PRINTS" id="PR00075">
    <property type="entry name" value="FACDDSATRASE"/>
</dbReference>
<keyword evidence="3 10" id="KW-0812">Transmembrane</keyword>
<keyword evidence="4" id="KW-0276">Fatty acid metabolism</keyword>
<dbReference type="PANTHER" id="PTHR11351:SF3">
    <property type="entry name" value="BLL4393 PROTEIN"/>
    <property type="match status" value="1"/>
</dbReference>
<evidence type="ECO:0000259" key="11">
    <source>
        <dbReference type="Pfam" id="PF00487"/>
    </source>
</evidence>
<evidence type="ECO:0000256" key="3">
    <source>
        <dbReference type="ARBA" id="ARBA00022692"/>
    </source>
</evidence>
<sequence>MRPDQDSFDKETYVARPVKVEELSIHSAYLVRLQQRWAWPTVTLSFLGACAACWQLATVGVTLAELAILACMYVVAYLGLTVGYHRCFAHRGFKAGPTLRYLLGILGSMNVQGPLVFWVATHRRHHQFSDKPGDPHSPHLHGNSWRARIAGFCHAHMGWLFAADLTNTALYGKDLLRDPAMRSVNRLYPVWALLGLLIPAGLGALLLGGIEGAWRGLLWGGLVRVFIAYHATWALNSLTHVVGKRDFRTSDHSHNIGWLALLTLGEGWHNNHHAFPYSAVLGLRWWQLDVSALVIRSLERLGLVWDVRTPQTAARETLSIA</sequence>
<dbReference type="InterPro" id="IPR015876">
    <property type="entry name" value="Acyl-CoA_DS"/>
</dbReference>
<keyword evidence="9 10" id="KW-0472">Membrane</keyword>
<evidence type="ECO:0000256" key="9">
    <source>
        <dbReference type="ARBA" id="ARBA00023136"/>
    </source>
</evidence>
<dbReference type="EC" id="1.14.19.-" evidence="12"/>
<evidence type="ECO:0000256" key="1">
    <source>
        <dbReference type="ARBA" id="ARBA00004141"/>
    </source>
</evidence>
<dbReference type="GO" id="GO:0016717">
    <property type="term" value="F:oxidoreductase activity, acting on paired donors, with oxidation of a pair of donors resulting in the reduction of molecular oxygen to two molecules of water"/>
    <property type="evidence" value="ECO:0007669"/>
    <property type="project" value="InterPro"/>
</dbReference>
<comment type="similarity">
    <text evidence="2">Belongs to the fatty acid desaturase type 2 family.</text>
</comment>
<keyword evidence="5 10" id="KW-1133">Transmembrane helix</keyword>
<feature type="transmembrane region" description="Helical" evidence="10">
    <location>
        <begin position="37"/>
        <end position="57"/>
    </location>
</feature>
<dbReference type="CDD" id="cd03505">
    <property type="entry name" value="Delta9-FADS-like"/>
    <property type="match status" value="1"/>
</dbReference>
<reference evidence="12" key="1">
    <citation type="submission" date="2015-10" db="EMBL/GenBank/DDBJ databases">
        <authorList>
            <person name="Gilbert D.G."/>
        </authorList>
    </citation>
    <scope>NUCLEOTIDE SEQUENCE</scope>
    <source>
        <strain evidence="12">Phyl III-seqv23</strain>
    </source>
</reference>
<evidence type="ECO:0000313" key="12">
    <source>
        <dbReference type="EMBL" id="CUV13702.1"/>
    </source>
</evidence>
<dbReference type="PANTHER" id="PTHR11351">
    <property type="entry name" value="ACYL-COA DESATURASE"/>
    <property type="match status" value="1"/>
</dbReference>
<accession>A0A0S4TUP7</accession>
<dbReference type="EMBL" id="LN899819">
    <property type="protein sequence ID" value="CUV13702.1"/>
    <property type="molecule type" value="Genomic_DNA"/>
</dbReference>
<keyword evidence="8" id="KW-0443">Lipid metabolism</keyword>
<feature type="transmembrane region" description="Helical" evidence="10">
    <location>
        <begin position="216"/>
        <end position="235"/>
    </location>
</feature>
<dbReference type="PATRIC" id="fig|305.106.peg.603"/>
<feature type="transmembrane region" description="Helical" evidence="10">
    <location>
        <begin position="63"/>
        <end position="84"/>
    </location>
</feature>
<dbReference type="GO" id="GO:0006631">
    <property type="term" value="P:fatty acid metabolic process"/>
    <property type="evidence" value="ECO:0007669"/>
    <property type="project" value="UniProtKB-KW"/>
</dbReference>
<name>A0A0S4TUP7_RALSL</name>
<dbReference type="GO" id="GO:0016020">
    <property type="term" value="C:membrane"/>
    <property type="evidence" value="ECO:0007669"/>
    <property type="project" value="UniProtKB-SubCell"/>
</dbReference>
<evidence type="ECO:0000256" key="6">
    <source>
        <dbReference type="ARBA" id="ARBA00023002"/>
    </source>
</evidence>
<feature type="transmembrane region" description="Helical" evidence="10">
    <location>
        <begin position="187"/>
        <end position="210"/>
    </location>
</feature>
<evidence type="ECO:0000256" key="4">
    <source>
        <dbReference type="ARBA" id="ARBA00022832"/>
    </source>
</evidence>
<evidence type="ECO:0000256" key="8">
    <source>
        <dbReference type="ARBA" id="ARBA00023098"/>
    </source>
</evidence>
<evidence type="ECO:0000256" key="7">
    <source>
        <dbReference type="ARBA" id="ARBA00023004"/>
    </source>
</evidence>
<gene>
    <name evidence="12" type="ORF">RUN39_v1_610010</name>
</gene>
<evidence type="ECO:0000256" key="10">
    <source>
        <dbReference type="SAM" id="Phobius"/>
    </source>
</evidence>
<comment type="subcellular location">
    <subcellularLocation>
        <location evidence="1">Membrane</location>
        <topology evidence="1">Multi-pass membrane protein</topology>
    </subcellularLocation>
</comment>
<evidence type="ECO:0000256" key="5">
    <source>
        <dbReference type="ARBA" id="ARBA00022989"/>
    </source>
</evidence>
<keyword evidence="6 12" id="KW-0560">Oxidoreductase</keyword>
<dbReference type="AlphaFoldDB" id="A0A0S4TUP7"/>
<feature type="domain" description="Fatty acid desaturase" evidence="11">
    <location>
        <begin position="67"/>
        <end position="289"/>
    </location>
</feature>
<evidence type="ECO:0000256" key="2">
    <source>
        <dbReference type="ARBA" id="ARBA00008749"/>
    </source>
</evidence>
<dbReference type="Pfam" id="PF00487">
    <property type="entry name" value="FA_desaturase"/>
    <property type="match status" value="1"/>
</dbReference>